<dbReference type="HOGENOM" id="CLU_061950_0_0_2"/>
<keyword evidence="3" id="KW-0808">Transferase</keyword>
<feature type="domain" description="Glycosyl transferase family 1" evidence="1">
    <location>
        <begin position="219"/>
        <end position="379"/>
    </location>
</feature>
<dbReference type="Pfam" id="PF13439">
    <property type="entry name" value="Glyco_transf_4"/>
    <property type="match status" value="1"/>
</dbReference>
<evidence type="ECO:0000259" key="2">
    <source>
        <dbReference type="Pfam" id="PF13439"/>
    </source>
</evidence>
<dbReference type="InterPro" id="IPR028098">
    <property type="entry name" value="Glyco_trans_4-like_N"/>
</dbReference>
<dbReference type="RefSeq" id="WP_013266588.1">
    <property type="nucleotide sequence ID" value="NC_014374.1"/>
</dbReference>
<dbReference type="eggNOG" id="arCOG01403">
    <property type="taxonomic scope" value="Archaea"/>
</dbReference>
<dbReference type="GO" id="GO:0016757">
    <property type="term" value="F:glycosyltransferase activity"/>
    <property type="evidence" value="ECO:0007669"/>
    <property type="project" value="InterPro"/>
</dbReference>
<dbReference type="CAZy" id="GT4">
    <property type="family name" value="Glycosyltransferase Family 4"/>
</dbReference>
<dbReference type="SUPFAM" id="SSF53756">
    <property type="entry name" value="UDP-Glycosyltransferase/glycogen phosphorylase"/>
    <property type="match status" value="1"/>
</dbReference>
<sequence length="402" mass="45626">MESLNINLVIETNQRGTYATTKVVFQKLRERGHEVRLWTTFPSEFNVLPRPPSFKPFGYDVAVNLPTYARKVLKVINPPKDSIVHSMNAMHELAYLAHGQGVKSAIAVHYAWPICYFNAYSYNACDCTSSVLEAAKCIYSRRRGPRKAFALGEALYWKLKRSWIRRNLMGSSAILAISKFTKELLVKAGYEEAKIRVVYISALMPYNIEYSPYEPSDAFTFAYLSYPDEGKGIFQLIKAFALAIKANPKLRLKIYGGLTNPDVVRLVGELGIRDKVELTGWAPFENFVSSLEDLLRDVDVVVVPSMVFETWARVVTEAMLSGRPVIVTKGNGGLVEQVEDKVTGFHVNVYKVEEFARSLIEISSISREELRNMGLRARETALAKWNQERIVDSLEHFYKELL</sequence>
<name>D9Q188_ACIS3</name>
<dbReference type="KEGG" id="asc:ASAC_0670"/>
<dbReference type="InterPro" id="IPR001296">
    <property type="entry name" value="Glyco_trans_1"/>
</dbReference>
<organism evidence="3 4">
    <name type="scientific">Acidilobus saccharovorans (strain DSM 16705 / JCM 18335 / VKM B-2471 / 345-15)</name>
    <dbReference type="NCBI Taxonomy" id="666510"/>
    <lineage>
        <taxon>Archaea</taxon>
        <taxon>Thermoproteota</taxon>
        <taxon>Thermoprotei</taxon>
        <taxon>Acidilobales</taxon>
        <taxon>Acidilobaceae</taxon>
        <taxon>Acidilobus</taxon>
    </lineage>
</organism>
<gene>
    <name evidence="3" type="ordered locus">ASAC_0670</name>
</gene>
<dbReference type="STRING" id="666510.ASAC_0670"/>
<protein>
    <submittedName>
        <fullName evidence="3">Putative glycosyltransferase (Group 1)</fullName>
    </submittedName>
</protein>
<evidence type="ECO:0000313" key="3">
    <source>
        <dbReference type="EMBL" id="ADL19076.1"/>
    </source>
</evidence>
<dbReference type="Pfam" id="PF00534">
    <property type="entry name" value="Glycos_transf_1"/>
    <property type="match status" value="1"/>
</dbReference>
<dbReference type="EMBL" id="CP001742">
    <property type="protein sequence ID" value="ADL19076.1"/>
    <property type="molecule type" value="Genomic_DNA"/>
</dbReference>
<keyword evidence="4" id="KW-1185">Reference proteome</keyword>
<feature type="domain" description="Glycosyltransferase subfamily 4-like N-terminal" evidence="2">
    <location>
        <begin position="26"/>
        <end position="199"/>
    </location>
</feature>
<dbReference type="CDD" id="cd03801">
    <property type="entry name" value="GT4_PimA-like"/>
    <property type="match status" value="1"/>
</dbReference>
<dbReference type="AlphaFoldDB" id="D9Q188"/>
<dbReference type="OrthoDB" id="132546at2157"/>
<dbReference type="Gene3D" id="3.40.50.2000">
    <property type="entry name" value="Glycogen Phosphorylase B"/>
    <property type="match status" value="2"/>
</dbReference>
<dbReference type="GeneID" id="9498903"/>
<reference evidence="3 4" key="1">
    <citation type="journal article" date="2010" name="Appl. Environ. Microbiol.">
        <title>The genome sequence of the crenarchaeon Acidilobus saccharovorans supports a new order, Acidilobales, and suggests an important ecological role in terrestrial acidic hot springs.</title>
        <authorList>
            <person name="Mardanov A.V."/>
            <person name="Svetlitchnyi V.A."/>
            <person name="Beletsky A.V."/>
            <person name="Prokofeva M.I."/>
            <person name="Bonch-Osmolovskaya E.A."/>
            <person name="Ravin N.V."/>
            <person name="Skryabin K.G."/>
        </authorList>
    </citation>
    <scope>NUCLEOTIDE SEQUENCE [LARGE SCALE GENOMIC DNA]</scope>
    <source>
        <strain evidence="4">DSM 16705 / JCM 18335 / VKM B-2471 / 345-15</strain>
    </source>
</reference>
<dbReference type="InParanoid" id="D9Q188"/>
<accession>D9Q188</accession>
<evidence type="ECO:0000313" key="4">
    <source>
        <dbReference type="Proteomes" id="UP000000346"/>
    </source>
</evidence>
<dbReference type="PANTHER" id="PTHR12526">
    <property type="entry name" value="GLYCOSYLTRANSFERASE"/>
    <property type="match status" value="1"/>
</dbReference>
<dbReference type="PANTHER" id="PTHR12526:SF630">
    <property type="entry name" value="GLYCOSYLTRANSFERASE"/>
    <property type="match status" value="1"/>
</dbReference>
<proteinExistence type="predicted"/>
<evidence type="ECO:0000259" key="1">
    <source>
        <dbReference type="Pfam" id="PF00534"/>
    </source>
</evidence>
<dbReference type="Proteomes" id="UP000000346">
    <property type="component" value="Chromosome"/>
</dbReference>